<accession>A0A183AR88</accession>
<organism evidence="5">
    <name type="scientific">Echinostoma caproni</name>
    <dbReference type="NCBI Taxonomy" id="27848"/>
    <lineage>
        <taxon>Eukaryota</taxon>
        <taxon>Metazoa</taxon>
        <taxon>Spiralia</taxon>
        <taxon>Lophotrochozoa</taxon>
        <taxon>Platyhelminthes</taxon>
        <taxon>Trematoda</taxon>
        <taxon>Digenea</taxon>
        <taxon>Plagiorchiida</taxon>
        <taxon>Echinostomata</taxon>
        <taxon>Echinostomatoidea</taxon>
        <taxon>Echinostomatidae</taxon>
        <taxon>Echinostoma</taxon>
    </lineage>
</organism>
<keyword evidence="2" id="KW-0812">Transmembrane</keyword>
<dbReference type="WBParaSite" id="ECPE_0000950201-mRNA-1">
    <property type="protein sequence ID" value="ECPE_0000950201-mRNA-1"/>
    <property type="gene ID" value="ECPE_0000950201"/>
</dbReference>
<feature type="transmembrane region" description="Helical" evidence="2">
    <location>
        <begin position="138"/>
        <end position="162"/>
    </location>
</feature>
<keyword evidence="2" id="KW-1133">Transmembrane helix</keyword>
<dbReference type="AlphaFoldDB" id="A0A183AR88"/>
<dbReference type="OrthoDB" id="8061355at2759"/>
<keyword evidence="2" id="KW-0472">Membrane</keyword>
<name>A0A183AR88_9TREM</name>
<evidence type="ECO:0000256" key="1">
    <source>
        <dbReference type="SAM" id="MobiDB-lite"/>
    </source>
</evidence>
<feature type="compositionally biased region" description="Low complexity" evidence="1">
    <location>
        <begin position="1"/>
        <end position="17"/>
    </location>
</feature>
<dbReference type="Proteomes" id="UP000272942">
    <property type="component" value="Unassembled WGS sequence"/>
</dbReference>
<evidence type="ECO:0000313" key="4">
    <source>
        <dbReference type="Proteomes" id="UP000272942"/>
    </source>
</evidence>
<feature type="region of interest" description="Disordered" evidence="1">
    <location>
        <begin position="41"/>
        <end position="63"/>
    </location>
</feature>
<reference evidence="3 4" key="2">
    <citation type="submission" date="2018-11" db="EMBL/GenBank/DDBJ databases">
        <authorList>
            <consortium name="Pathogen Informatics"/>
        </authorList>
    </citation>
    <scope>NUCLEOTIDE SEQUENCE [LARGE SCALE GENOMIC DNA]</scope>
    <source>
        <strain evidence="3 4">Egypt</strain>
    </source>
</reference>
<feature type="region of interest" description="Disordered" evidence="1">
    <location>
        <begin position="1"/>
        <end position="26"/>
    </location>
</feature>
<dbReference type="EMBL" id="UZAN01047473">
    <property type="protein sequence ID" value="VDP85432.1"/>
    <property type="molecule type" value="Genomic_DNA"/>
</dbReference>
<proteinExistence type="predicted"/>
<protein>
    <submittedName>
        <fullName evidence="5">ABC2_membrane domain-containing protein</fullName>
    </submittedName>
</protein>
<feature type="transmembrane region" description="Helical" evidence="2">
    <location>
        <begin position="106"/>
        <end position="126"/>
    </location>
</feature>
<gene>
    <name evidence="3" type="ORF">ECPE_LOCUS9473</name>
</gene>
<sequence>MTDSPDTASSSGTGSATRRIVPKPPPLVDIRRTHLTVAGTSDPHRAIRSATSTESAETVSGSRSDLLRNEYHSNRNKTIRARTVLFWRHYAVLMWKNFILRRRRPGFLVVELLTPIFITCILIILYKRGTEEKNPDCYSQTIGMPSMGVLSFVQSMVCNFAYSCMKTEPPPLTLFSNETGWGNFLADAAMLAKDPWIIKV</sequence>
<evidence type="ECO:0000313" key="5">
    <source>
        <dbReference type="WBParaSite" id="ECPE_0000950201-mRNA-1"/>
    </source>
</evidence>
<keyword evidence="4" id="KW-1185">Reference proteome</keyword>
<evidence type="ECO:0000256" key="2">
    <source>
        <dbReference type="SAM" id="Phobius"/>
    </source>
</evidence>
<reference evidence="5" key="1">
    <citation type="submission" date="2016-06" db="UniProtKB">
        <authorList>
            <consortium name="WormBaseParasite"/>
        </authorList>
    </citation>
    <scope>IDENTIFICATION</scope>
</reference>
<feature type="compositionally biased region" description="Low complexity" evidence="1">
    <location>
        <begin position="49"/>
        <end position="58"/>
    </location>
</feature>
<evidence type="ECO:0000313" key="3">
    <source>
        <dbReference type="EMBL" id="VDP85432.1"/>
    </source>
</evidence>